<dbReference type="PANTHER" id="PTHR35789">
    <property type="entry name" value="SPORE GERMINATION PROTEIN B3"/>
    <property type="match status" value="1"/>
</dbReference>
<evidence type="ECO:0000256" key="7">
    <source>
        <dbReference type="ARBA" id="ARBA00023288"/>
    </source>
</evidence>
<keyword evidence="12" id="KW-1185">Reference proteome</keyword>
<dbReference type="Pfam" id="PF05504">
    <property type="entry name" value="Spore_GerAC"/>
    <property type="match status" value="1"/>
</dbReference>
<evidence type="ECO:0000259" key="10">
    <source>
        <dbReference type="Pfam" id="PF25198"/>
    </source>
</evidence>
<evidence type="ECO:0000313" key="12">
    <source>
        <dbReference type="Proteomes" id="UP000242850"/>
    </source>
</evidence>
<evidence type="ECO:0000259" key="9">
    <source>
        <dbReference type="Pfam" id="PF05504"/>
    </source>
</evidence>
<sequence>MRYLKKISYIVLFIFIFSSCYNKAPIERTSIISGVGHDLKSNKKLSSTFEFTVFKGQNIIDKMIVTTEGTSIFDMYNKRLLITKRKHLPGTIRLLLISENRAKYGISDIIDAFLRDQERNLNTTVAVSKQSTENILKMNPKDSNTMSEEIEDLIKSSFEANFTQNDVTIKDLFNMYYQEGRHIMIPYVEKFKDTIKLGGIAVFKDDKMIFVIPEEEAKYVNILRNDKAQGFLSFTSETSKSFDIACQSRRKIKVDYDDENIVYNINILIYASIKEANIDNSLELSKEKITELEEKYSKEISKKLQEISDKYKNNYQFDAFDIQKYAIAILGKDKQKYVEDNFKNSKINVQAKIKILSSGRIIR</sequence>
<dbReference type="Pfam" id="PF25198">
    <property type="entry name" value="Spore_GerAC_N"/>
    <property type="match status" value="1"/>
</dbReference>
<proteinExistence type="inferred from homology"/>
<keyword evidence="8" id="KW-0175">Coiled coil</keyword>
<dbReference type="PANTHER" id="PTHR35789:SF1">
    <property type="entry name" value="SPORE GERMINATION PROTEIN B3"/>
    <property type="match status" value="1"/>
</dbReference>
<comment type="subcellular location">
    <subcellularLocation>
        <location evidence="1">Membrane</location>
        <topology evidence="1">Lipid-anchor</topology>
    </subcellularLocation>
</comment>
<gene>
    <name evidence="11" type="ORF">SAMN05660865_00448</name>
</gene>
<feature type="domain" description="Spore germination GerAC-like C-terminal" evidence="9">
    <location>
        <begin position="199"/>
        <end position="359"/>
    </location>
</feature>
<keyword evidence="3" id="KW-0309">Germination</keyword>
<dbReference type="NCBIfam" id="TIGR02887">
    <property type="entry name" value="spore_ger_x_C"/>
    <property type="match status" value="1"/>
</dbReference>
<dbReference type="GO" id="GO:0009847">
    <property type="term" value="P:spore germination"/>
    <property type="evidence" value="ECO:0007669"/>
    <property type="project" value="InterPro"/>
</dbReference>
<dbReference type="InterPro" id="IPR057336">
    <property type="entry name" value="GerAC_N"/>
</dbReference>
<evidence type="ECO:0000256" key="8">
    <source>
        <dbReference type="SAM" id="Coils"/>
    </source>
</evidence>
<comment type="similarity">
    <text evidence="2">Belongs to the GerABKC lipoprotein family.</text>
</comment>
<protein>
    <submittedName>
        <fullName evidence="11">Germination protein, Ger(X)C family</fullName>
    </submittedName>
</protein>
<dbReference type="Gene3D" id="3.30.300.210">
    <property type="entry name" value="Nutrient germinant receptor protein C, domain 3"/>
    <property type="match status" value="1"/>
</dbReference>
<evidence type="ECO:0000256" key="3">
    <source>
        <dbReference type="ARBA" id="ARBA00022544"/>
    </source>
</evidence>
<dbReference type="InterPro" id="IPR046953">
    <property type="entry name" value="Spore_GerAC-like_C"/>
</dbReference>
<keyword evidence="4" id="KW-0732">Signal</keyword>
<dbReference type="PROSITE" id="PS51257">
    <property type="entry name" value="PROKAR_LIPOPROTEIN"/>
    <property type="match status" value="1"/>
</dbReference>
<dbReference type="GO" id="GO:0016020">
    <property type="term" value="C:membrane"/>
    <property type="evidence" value="ECO:0007669"/>
    <property type="project" value="UniProtKB-SubCell"/>
</dbReference>
<evidence type="ECO:0000256" key="4">
    <source>
        <dbReference type="ARBA" id="ARBA00022729"/>
    </source>
</evidence>
<dbReference type="Proteomes" id="UP000242850">
    <property type="component" value="Unassembled WGS sequence"/>
</dbReference>
<feature type="domain" description="Spore germination protein N-terminal" evidence="10">
    <location>
        <begin position="23"/>
        <end position="189"/>
    </location>
</feature>
<accession>A0A1H5SS54</accession>
<evidence type="ECO:0000313" key="11">
    <source>
        <dbReference type="EMBL" id="SEF52661.1"/>
    </source>
</evidence>
<dbReference type="InterPro" id="IPR008844">
    <property type="entry name" value="Spore_GerAC-like"/>
</dbReference>
<name>A0A1H5SS54_9CLOT</name>
<dbReference type="AlphaFoldDB" id="A0A1H5SS54"/>
<feature type="coiled-coil region" evidence="8">
    <location>
        <begin position="275"/>
        <end position="302"/>
    </location>
</feature>
<evidence type="ECO:0000256" key="5">
    <source>
        <dbReference type="ARBA" id="ARBA00023136"/>
    </source>
</evidence>
<dbReference type="EMBL" id="FNUK01000003">
    <property type="protein sequence ID" value="SEF52661.1"/>
    <property type="molecule type" value="Genomic_DNA"/>
</dbReference>
<organism evidence="11 12">
    <name type="scientific">Caloramator fervidus</name>
    <dbReference type="NCBI Taxonomy" id="29344"/>
    <lineage>
        <taxon>Bacteria</taxon>
        <taxon>Bacillati</taxon>
        <taxon>Bacillota</taxon>
        <taxon>Clostridia</taxon>
        <taxon>Eubacteriales</taxon>
        <taxon>Clostridiaceae</taxon>
        <taxon>Caloramator</taxon>
    </lineage>
</organism>
<evidence type="ECO:0000256" key="1">
    <source>
        <dbReference type="ARBA" id="ARBA00004635"/>
    </source>
</evidence>
<keyword evidence="6" id="KW-0564">Palmitate</keyword>
<keyword evidence="7" id="KW-0449">Lipoprotein</keyword>
<evidence type="ECO:0000256" key="2">
    <source>
        <dbReference type="ARBA" id="ARBA00007886"/>
    </source>
</evidence>
<evidence type="ECO:0000256" key="6">
    <source>
        <dbReference type="ARBA" id="ARBA00023139"/>
    </source>
</evidence>
<dbReference type="InterPro" id="IPR038501">
    <property type="entry name" value="Spore_GerAC_C_sf"/>
</dbReference>
<keyword evidence="5" id="KW-0472">Membrane</keyword>
<reference evidence="12" key="1">
    <citation type="submission" date="2016-10" db="EMBL/GenBank/DDBJ databases">
        <authorList>
            <person name="Varghese N."/>
            <person name="Submissions S."/>
        </authorList>
    </citation>
    <scope>NUCLEOTIDE SEQUENCE [LARGE SCALE GENOMIC DNA]</scope>
    <source>
        <strain evidence="12">DSM 5463</strain>
    </source>
</reference>